<feature type="transmembrane region" description="Helical" evidence="10">
    <location>
        <begin position="139"/>
        <end position="156"/>
    </location>
</feature>
<dbReference type="InterPro" id="IPR023299">
    <property type="entry name" value="ATPase_P-typ_cyto_dom_N"/>
</dbReference>
<keyword evidence="10" id="KW-1003">Cell membrane</keyword>
<dbReference type="SFLD" id="SFLDS00003">
    <property type="entry name" value="Haloacid_Dehalogenase"/>
    <property type="match status" value="1"/>
</dbReference>
<keyword evidence="14" id="KW-1185">Reference proteome</keyword>
<dbReference type="GO" id="GO:0043682">
    <property type="term" value="F:P-type divalent copper transporter activity"/>
    <property type="evidence" value="ECO:0007669"/>
    <property type="project" value="TreeGrafter"/>
</dbReference>
<feature type="region of interest" description="Disordered" evidence="11">
    <location>
        <begin position="1"/>
        <end position="37"/>
    </location>
</feature>
<feature type="compositionally biased region" description="Basic residues" evidence="11">
    <location>
        <begin position="10"/>
        <end position="25"/>
    </location>
</feature>
<dbReference type="PROSITE" id="PS00154">
    <property type="entry name" value="ATPASE_E1_E2"/>
    <property type="match status" value="1"/>
</dbReference>
<dbReference type="SFLD" id="SFLDF00027">
    <property type="entry name" value="p-type_atpase"/>
    <property type="match status" value="1"/>
</dbReference>
<feature type="transmembrane region" description="Helical" evidence="10">
    <location>
        <begin position="659"/>
        <end position="678"/>
    </location>
</feature>
<dbReference type="GO" id="GO:0005507">
    <property type="term" value="F:copper ion binding"/>
    <property type="evidence" value="ECO:0007669"/>
    <property type="project" value="TreeGrafter"/>
</dbReference>
<keyword evidence="7" id="KW-1278">Translocase</keyword>
<dbReference type="InterPro" id="IPR027256">
    <property type="entry name" value="P-typ_ATPase_IB"/>
</dbReference>
<dbReference type="NCBIfam" id="TIGR01511">
    <property type="entry name" value="ATPase-IB1_Cu"/>
    <property type="match status" value="1"/>
</dbReference>
<dbReference type="SUPFAM" id="SSF56784">
    <property type="entry name" value="HAD-like"/>
    <property type="match status" value="1"/>
</dbReference>
<dbReference type="SFLD" id="SFLDG00002">
    <property type="entry name" value="C1.7:_P-type_atpase_like"/>
    <property type="match status" value="1"/>
</dbReference>
<dbReference type="GO" id="GO:0055070">
    <property type="term" value="P:copper ion homeostasis"/>
    <property type="evidence" value="ECO:0007669"/>
    <property type="project" value="TreeGrafter"/>
</dbReference>
<dbReference type="InterPro" id="IPR023214">
    <property type="entry name" value="HAD_sf"/>
</dbReference>
<comment type="subcellular location">
    <subcellularLocation>
        <location evidence="1">Cell membrane</location>
        <topology evidence="1">Multi-pass membrane protein</topology>
    </subcellularLocation>
</comment>
<evidence type="ECO:0000256" key="7">
    <source>
        <dbReference type="ARBA" id="ARBA00022967"/>
    </source>
</evidence>
<dbReference type="InterPro" id="IPR008250">
    <property type="entry name" value="ATPase_P-typ_transduc_dom_A_sf"/>
</dbReference>
<reference evidence="13" key="1">
    <citation type="journal article" date="2021" name="Antonie Van Leeuwenhoek">
        <title>Draft genome and description of Waterburya agarophytonicola gen. nov. sp. nov. (Pleurocapsales, Cyanobacteria): a seaweed symbiont.</title>
        <authorList>
            <person name="Bonthond G."/>
            <person name="Shalygin S."/>
            <person name="Bayer T."/>
            <person name="Weinberger F."/>
        </authorList>
    </citation>
    <scope>NUCLEOTIDE SEQUENCE</scope>
    <source>
        <strain evidence="13">KI4</strain>
    </source>
</reference>
<dbReference type="NCBIfam" id="TIGR01525">
    <property type="entry name" value="ATPase-IB_hvy"/>
    <property type="match status" value="1"/>
</dbReference>
<dbReference type="EMBL" id="JADWDC010000004">
    <property type="protein sequence ID" value="MCC0175897.1"/>
    <property type="molecule type" value="Genomic_DNA"/>
</dbReference>
<dbReference type="RefSeq" id="WP_229638902.1">
    <property type="nucleotide sequence ID" value="NZ_JADWDC010000004.1"/>
</dbReference>
<feature type="transmembrane region" description="Helical" evidence="10">
    <location>
        <begin position="111"/>
        <end position="133"/>
    </location>
</feature>
<name>A0A964BNE3_9CYAN</name>
<dbReference type="Pfam" id="PF00702">
    <property type="entry name" value="Hydrolase"/>
    <property type="match status" value="1"/>
</dbReference>
<evidence type="ECO:0000256" key="10">
    <source>
        <dbReference type="RuleBase" id="RU362081"/>
    </source>
</evidence>
<proteinExistence type="inferred from homology"/>
<dbReference type="InterPro" id="IPR023298">
    <property type="entry name" value="ATPase_P-typ_TM_dom_sf"/>
</dbReference>
<evidence type="ECO:0000256" key="1">
    <source>
        <dbReference type="ARBA" id="ARBA00004651"/>
    </source>
</evidence>
<dbReference type="EC" id="3.6.3.-" evidence="13"/>
<dbReference type="InterPro" id="IPR036412">
    <property type="entry name" value="HAD-like_sf"/>
</dbReference>
<evidence type="ECO:0000256" key="9">
    <source>
        <dbReference type="ARBA" id="ARBA00023136"/>
    </source>
</evidence>
<keyword evidence="9 10" id="KW-0472">Membrane</keyword>
<gene>
    <name evidence="13" type="ORF">I4641_02735</name>
</gene>
<dbReference type="GO" id="GO:0005524">
    <property type="term" value="F:ATP binding"/>
    <property type="evidence" value="ECO:0007669"/>
    <property type="project" value="UniProtKB-UniRule"/>
</dbReference>
<feature type="transmembrane region" description="Helical" evidence="10">
    <location>
        <begin position="318"/>
        <end position="342"/>
    </location>
</feature>
<dbReference type="FunFam" id="2.70.150.10:FF:000002">
    <property type="entry name" value="Copper-transporting ATPase 1, putative"/>
    <property type="match status" value="1"/>
</dbReference>
<keyword evidence="6 10" id="KW-0067">ATP-binding</keyword>
<keyword evidence="13" id="KW-0378">Hydrolase</keyword>
<dbReference type="Proteomes" id="UP000729733">
    <property type="component" value="Unassembled WGS sequence"/>
</dbReference>
<evidence type="ECO:0000256" key="3">
    <source>
        <dbReference type="ARBA" id="ARBA00022692"/>
    </source>
</evidence>
<dbReference type="InterPro" id="IPR059000">
    <property type="entry name" value="ATPase_P-type_domA"/>
</dbReference>
<feature type="transmembrane region" description="Helical" evidence="10">
    <location>
        <begin position="48"/>
        <end position="69"/>
    </location>
</feature>
<dbReference type="PRINTS" id="PR00941">
    <property type="entry name" value="CDATPASE"/>
</dbReference>
<sequence>MQKVKEEHHHNHHSKHHHSEHHSHHEPHGHGGHDKHAGHSPEIFKRRFFICLILTLPVLYFSSQLQNWLGYQAIEFPGSNWVNPILGIVIYFYGGWVFLRGAWRELHSKVGMMTLIALAITVAFVYSLAVSLGLRGKPFYWELVTLVDIMLLGHWVEMASVKGASQALESLKELVPAQAHLWRNGRVEDISVTEVRAEDTILIRPGEQVPNDGEVIEGSTEVDEAFLTGESRLIPKQVGDEVVAGSVNSAGSIKVKVTRTGDETTLSQIMRLVEEAQNSRSNYQALADRIAYWLTIIAIAAGTLTFVVWLSISDLVFAINRAVTVLVITCPHALGLAIPLVIANSTALAAKNGILVRNRDALERARDIKTMAFDKTGTLTEGHFGVQKIYVYGMGEDEALAIAAALETSSEHPLGKAIVEAAEFEELRLPQMTNFETVTGRGVKGVIKGKTYQVGRPEWIEEQQLYLPNSLQKGLDIADDRGESAVVLLDESQAVAVISMADKVRERARETINKLNQEGIQPVMITGDAEAVARTVAQDLGIDRYYARVLPEDKVNIIKQLKQRQPTAFVGDGINDAAALLEANMGLAIGAGTNVAIESADLVLIEDDPLDAVKALNLAKKTYSKMIQNLFWATGYNIVAIPLAAGVLSAWGFVLSPAIGALLMSLSTVIVAINAVLLRRAKLA</sequence>
<evidence type="ECO:0000256" key="2">
    <source>
        <dbReference type="ARBA" id="ARBA00006024"/>
    </source>
</evidence>
<feature type="transmembrane region" description="Helical" evidence="10">
    <location>
        <begin position="81"/>
        <end position="99"/>
    </location>
</feature>
<keyword evidence="4 10" id="KW-0479">Metal-binding</keyword>
<comment type="caution">
    <text evidence="13">The sequence shown here is derived from an EMBL/GenBank/DDBJ whole genome shotgun (WGS) entry which is preliminary data.</text>
</comment>
<keyword evidence="3 10" id="KW-0812">Transmembrane</keyword>
<feature type="compositionally biased region" description="Basic and acidic residues" evidence="11">
    <location>
        <begin position="26"/>
        <end position="37"/>
    </location>
</feature>
<dbReference type="AlphaFoldDB" id="A0A964BNE3"/>
<feature type="transmembrane region" description="Helical" evidence="10">
    <location>
        <begin position="630"/>
        <end position="653"/>
    </location>
</feature>
<dbReference type="InterPro" id="IPR044492">
    <property type="entry name" value="P_typ_ATPase_HD_dom"/>
</dbReference>
<dbReference type="PANTHER" id="PTHR43520">
    <property type="entry name" value="ATP7, ISOFORM B"/>
    <property type="match status" value="1"/>
</dbReference>
<dbReference type="Pfam" id="PF00122">
    <property type="entry name" value="E1-E2_ATPase"/>
    <property type="match status" value="1"/>
</dbReference>
<dbReference type="Gene3D" id="2.70.150.10">
    <property type="entry name" value="Calcium-transporting ATPase, cytoplasmic transduction domain A"/>
    <property type="match status" value="1"/>
</dbReference>
<dbReference type="InterPro" id="IPR018303">
    <property type="entry name" value="ATPase_P-typ_P_site"/>
</dbReference>
<dbReference type="Gene3D" id="3.40.1110.10">
    <property type="entry name" value="Calcium-transporting ATPase, cytoplasmic domain N"/>
    <property type="match status" value="1"/>
</dbReference>
<dbReference type="InterPro" id="IPR001757">
    <property type="entry name" value="P_typ_ATPase"/>
</dbReference>
<organism evidence="13 14">
    <name type="scientific">Waterburya agarophytonicola KI4</name>
    <dbReference type="NCBI Taxonomy" id="2874699"/>
    <lineage>
        <taxon>Bacteria</taxon>
        <taxon>Bacillati</taxon>
        <taxon>Cyanobacteriota</taxon>
        <taxon>Cyanophyceae</taxon>
        <taxon>Pleurocapsales</taxon>
        <taxon>Hyellaceae</taxon>
        <taxon>Waterburya</taxon>
        <taxon>Waterburya agarophytonicola</taxon>
    </lineage>
</organism>
<keyword evidence="8 10" id="KW-1133">Transmembrane helix</keyword>
<dbReference type="SUPFAM" id="SSF81665">
    <property type="entry name" value="Calcium ATPase, transmembrane domain M"/>
    <property type="match status" value="1"/>
</dbReference>
<evidence type="ECO:0000256" key="6">
    <source>
        <dbReference type="ARBA" id="ARBA00022840"/>
    </source>
</evidence>
<comment type="similarity">
    <text evidence="2 10">Belongs to the cation transport ATPase (P-type) (TC 3.A.3) family. Type IB subfamily.</text>
</comment>
<protein>
    <submittedName>
        <fullName evidence="13">Copper-translocating P-type ATPase</fullName>
        <ecNumber evidence="13">3.6.3.-</ecNumber>
    </submittedName>
</protein>
<dbReference type="NCBIfam" id="TIGR01494">
    <property type="entry name" value="ATPase_P-type"/>
    <property type="match status" value="1"/>
</dbReference>
<evidence type="ECO:0000256" key="5">
    <source>
        <dbReference type="ARBA" id="ARBA00022741"/>
    </source>
</evidence>
<evidence type="ECO:0000313" key="14">
    <source>
        <dbReference type="Proteomes" id="UP000729733"/>
    </source>
</evidence>
<evidence type="ECO:0000313" key="13">
    <source>
        <dbReference type="EMBL" id="MCC0175897.1"/>
    </source>
</evidence>
<dbReference type="Gene3D" id="3.40.50.1000">
    <property type="entry name" value="HAD superfamily/HAD-like"/>
    <property type="match status" value="1"/>
</dbReference>
<dbReference type="PANTHER" id="PTHR43520:SF8">
    <property type="entry name" value="P-TYPE CU(+) TRANSPORTER"/>
    <property type="match status" value="1"/>
</dbReference>
<evidence type="ECO:0000256" key="11">
    <source>
        <dbReference type="SAM" id="MobiDB-lite"/>
    </source>
</evidence>
<feature type="transmembrane region" description="Helical" evidence="10">
    <location>
        <begin position="290"/>
        <end position="312"/>
    </location>
</feature>
<dbReference type="GO" id="GO:0005886">
    <property type="term" value="C:plasma membrane"/>
    <property type="evidence" value="ECO:0007669"/>
    <property type="project" value="UniProtKB-SubCell"/>
</dbReference>
<evidence type="ECO:0000256" key="8">
    <source>
        <dbReference type="ARBA" id="ARBA00022989"/>
    </source>
</evidence>
<evidence type="ECO:0000259" key="12">
    <source>
        <dbReference type="Pfam" id="PF00122"/>
    </source>
</evidence>
<keyword evidence="5 10" id="KW-0547">Nucleotide-binding</keyword>
<feature type="domain" description="P-type ATPase A" evidence="12">
    <location>
        <begin position="173"/>
        <end position="274"/>
    </location>
</feature>
<dbReference type="SUPFAM" id="SSF81653">
    <property type="entry name" value="Calcium ATPase, transduction domain A"/>
    <property type="match status" value="1"/>
</dbReference>
<accession>A0A964BNE3</accession>
<dbReference type="PRINTS" id="PR00119">
    <property type="entry name" value="CATATPASE"/>
</dbReference>
<dbReference type="GO" id="GO:0016887">
    <property type="term" value="F:ATP hydrolysis activity"/>
    <property type="evidence" value="ECO:0007669"/>
    <property type="project" value="InterPro"/>
</dbReference>
<evidence type="ECO:0000256" key="4">
    <source>
        <dbReference type="ARBA" id="ARBA00022723"/>
    </source>
</evidence>